<feature type="region of interest" description="Disordered" evidence="5">
    <location>
        <begin position="1"/>
        <end position="43"/>
    </location>
</feature>
<protein>
    <recommendedName>
        <fullName evidence="2">CXXC motif containing zinc binding protein</fullName>
    </recommendedName>
</protein>
<evidence type="ECO:0000256" key="1">
    <source>
        <dbReference type="ARBA" id="ARBA00007818"/>
    </source>
</evidence>
<evidence type="ECO:0000313" key="7">
    <source>
        <dbReference type="Proteomes" id="UP001642483"/>
    </source>
</evidence>
<dbReference type="Proteomes" id="UP001642483">
    <property type="component" value="Unassembled WGS sequence"/>
</dbReference>
<dbReference type="InterPro" id="IPR008584">
    <property type="entry name" value="CXXC_Zn-binding_euk"/>
</dbReference>
<dbReference type="Pfam" id="PF05907">
    <property type="entry name" value="CXXC_Zn-b_euk"/>
    <property type="match status" value="1"/>
</dbReference>
<accession>A0ABP0FZQ9</accession>
<feature type="compositionally biased region" description="Polar residues" evidence="5">
    <location>
        <begin position="1"/>
        <end position="15"/>
    </location>
</feature>
<comment type="similarity">
    <text evidence="1">Belongs to the UPF0587 family.</text>
</comment>
<comment type="caution">
    <text evidence="6">The sequence shown here is derived from an EMBL/GenBank/DDBJ whole genome shotgun (WGS) entry which is preliminary data.</text>
</comment>
<evidence type="ECO:0000256" key="5">
    <source>
        <dbReference type="SAM" id="MobiDB-lite"/>
    </source>
</evidence>
<gene>
    <name evidence="6" type="ORF">CVLEPA_LOCUS16229</name>
</gene>
<dbReference type="EMBL" id="CAWYQH010000098">
    <property type="protein sequence ID" value="CAK8685072.1"/>
    <property type="molecule type" value="Genomic_DNA"/>
</dbReference>
<dbReference type="SUPFAM" id="SSF141678">
    <property type="entry name" value="MAL13P1.257-like"/>
    <property type="match status" value="1"/>
</dbReference>
<evidence type="ECO:0000256" key="4">
    <source>
        <dbReference type="ARBA" id="ARBA00022833"/>
    </source>
</evidence>
<keyword evidence="4" id="KW-0862">Zinc</keyword>
<reference evidence="6 7" key="1">
    <citation type="submission" date="2024-02" db="EMBL/GenBank/DDBJ databases">
        <authorList>
            <person name="Daric V."/>
            <person name="Darras S."/>
        </authorList>
    </citation>
    <scope>NUCLEOTIDE SEQUENCE [LARGE SCALE GENOMIC DNA]</scope>
</reference>
<keyword evidence="3" id="KW-0479">Metal-binding</keyword>
<keyword evidence="7" id="KW-1185">Reference proteome</keyword>
<proteinExistence type="inferred from homology"/>
<evidence type="ECO:0000313" key="6">
    <source>
        <dbReference type="EMBL" id="CAK8685072.1"/>
    </source>
</evidence>
<organism evidence="6 7">
    <name type="scientific">Clavelina lepadiformis</name>
    <name type="common">Light-bulb sea squirt</name>
    <name type="synonym">Ascidia lepadiformis</name>
    <dbReference type="NCBI Taxonomy" id="159417"/>
    <lineage>
        <taxon>Eukaryota</taxon>
        <taxon>Metazoa</taxon>
        <taxon>Chordata</taxon>
        <taxon>Tunicata</taxon>
        <taxon>Ascidiacea</taxon>
        <taxon>Aplousobranchia</taxon>
        <taxon>Clavelinidae</taxon>
        <taxon>Clavelina</taxon>
    </lineage>
</organism>
<evidence type="ECO:0000256" key="2">
    <source>
        <dbReference type="ARBA" id="ARBA00020439"/>
    </source>
</evidence>
<sequence>MHSNRMQRNNSNNDEQISEVGEQRTNVSAEEDQHSGSESYDENVNSTNVVGIWEKSETSFLLSMKEKHHLPQERNTWLLKKEVIDIEIYRISQKILHGAKGSTGKYITVVFTVIANMQILRGSVNEAEENVSSLQAVGEEFRWYLKLKCSSCGEVSSSWQYVSLSESTETKGGRGSASMVQKCKMCGRENHLDILNEHVKSYTVDTSGQYAPVVAFECRGLEPKEFDLRSGWVVTSCFNTLFEDVDLSEKEWYDYDEKGNQSVSITELTYKFVKLKK</sequence>
<evidence type="ECO:0000256" key="3">
    <source>
        <dbReference type="ARBA" id="ARBA00022723"/>
    </source>
</evidence>
<dbReference type="PANTHER" id="PTHR12857">
    <property type="entry name" value="CXXC MOTIF CONTAINING ZINC BINDING PROTEIN"/>
    <property type="match status" value="1"/>
</dbReference>
<dbReference type="PANTHER" id="PTHR12857:SF0">
    <property type="entry name" value="CXXC MOTIF CONTAINING ZINC BINDING PROTEIN"/>
    <property type="match status" value="1"/>
</dbReference>
<name>A0ABP0FZQ9_CLALP</name>